<evidence type="ECO:0000313" key="2">
    <source>
        <dbReference type="EMBL" id="HJA99079.1"/>
    </source>
</evidence>
<feature type="signal peptide" evidence="1">
    <location>
        <begin position="1"/>
        <end position="21"/>
    </location>
</feature>
<evidence type="ECO:0000313" key="3">
    <source>
        <dbReference type="Proteomes" id="UP000824259"/>
    </source>
</evidence>
<dbReference type="Proteomes" id="UP000824259">
    <property type="component" value="Unassembled WGS sequence"/>
</dbReference>
<reference evidence="2" key="1">
    <citation type="journal article" date="2021" name="PeerJ">
        <title>Extensive microbial diversity within the chicken gut microbiome revealed by metagenomics and culture.</title>
        <authorList>
            <person name="Gilroy R."/>
            <person name="Ravi A."/>
            <person name="Getino M."/>
            <person name="Pursley I."/>
            <person name="Horton D.L."/>
            <person name="Alikhan N.F."/>
            <person name="Baker D."/>
            <person name="Gharbi K."/>
            <person name="Hall N."/>
            <person name="Watson M."/>
            <person name="Adriaenssens E.M."/>
            <person name="Foster-Nyarko E."/>
            <person name="Jarju S."/>
            <person name="Secka A."/>
            <person name="Antonio M."/>
            <person name="Oren A."/>
            <person name="Chaudhuri R.R."/>
            <person name="La Ragione R."/>
            <person name="Hildebrand F."/>
            <person name="Pallen M.J."/>
        </authorList>
    </citation>
    <scope>NUCLEOTIDE SEQUENCE</scope>
    <source>
        <strain evidence="2">CHK169-11906</strain>
    </source>
</reference>
<comment type="caution">
    <text evidence="2">The sequence shown here is derived from an EMBL/GenBank/DDBJ whole genome shotgun (WGS) entry which is preliminary data.</text>
</comment>
<dbReference type="InterPro" id="IPR010870">
    <property type="entry name" value="Porin_O/P"/>
</dbReference>
<dbReference type="EMBL" id="DWYR01000013">
    <property type="protein sequence ID" value="HJA99079.1"/>
    <property type="molecule type" value="Genomic_DNA"/>
</dbReference>
<sequence length="359" mass="41208">MKKTLFLLLLFTFALRTLSFAQESESESAERNNDKLHIRLDTRFDLKYMTDAEQEVFQFEAQALKLCLDGEITPGIRYKLVHRLNVSQEIASDGLSKATDQMWLAFDLGKRRNWTLTVGKQPVQLAAFEYEYNPADNYLSTRANATFDCYQIGANIAYNFLGQTLNLQVFNSGRPQFAESRYENKALAGSLSWAGSFLEGALNTRLGYMALQHSSSKLYSWVTTGLQVNAGAFTSEMDYYIGTYNVLYDEISPDLGRREARDQSASVNLRYRVGKWCPIVKGVWDLRRDNQFDANILQSFGVQAAVEFYPFIGRKYLSDMRLHLVYNYVTTDYMGPFQSTPRMDRHTILCGIRWLFTAK</sequence>
<keyword evidence="1" id="KW-0732">Signal</keyword>
<dbReference type="AlphaFoldDB" id="A0A9D2RJV5"/>
<organism evidence="2 3">
    <name type="scientific">Candidatus Alistipes avicola</name>
    <dbReference type="NCBI Taxonomy" id="2838432"/>
    <lineage>
        <taxon>Bacteria</taxon>
        <taxon>Pseudomonadati</taxon>
        <taxon>Bacteroidota</taxon>
        <taxon>Bacteroidia</taxon>
        <taxon>Bacteroidales</taxon>
        <taxon>Rikenellaceae</taxon>
        <taxon>Alistipes</taxon>
    </lineage>
</organism>
<evidence type="ECO:0000256" key="1">
    <source>
        <dbReference type="SAM" id="SignalP"/>
    </source>
</evidence>
<gene>
    <name evidence="2" type="ORF">H9779_05710</name>
</gene>
<accession>A0A9D2RJV5</accession>
<reference evidence="2" key="2">
    <citation type="submission" date="2021-04" db="EMBL/GenBank/DDBJ databases">
        <authorList>
            <person name="Gilroy R."/>
        </authorList>
    </citation>
    <scope>NUCLEOTIDE SEQUENCE</scope>
    <source>
        <strain evidence="2">CHK169-11906</strain>
    </source>
</reference>
<name>A0A9D2RJV5_9BACT</name>
<proteinExistence type="predicted"/>
<dbReference type="Pfam" id="PF07396">
    <property type="entry name" value="Porin_O_P"/>
    <property type="match status" value="1"/>
</dbReference>
<protein>
    <submittedName>
        <fullName evidence="2">OprO/OprP family phosphate-selective porin</fullName>
    </submittedName>
</protein>
<feature type="chain" id="PRO_5039700620" evidence="1">
    <location>
        <begin position="22"/>
        <end position="359"/>
    </location>
</feature>